<keyword evidence="1" id="KW-0238">DNA-binding</keyword>
<evidence type="ECO:0000313" key="4">
    <source>
        <dbReference type="EMBL" id="QGR21035.1"/>
    </source>
</evidence>
<dbReference type="GO" id="GO:0003677">
    <property type="term" value="F:DNA binding"/>
    <property type="evidence" value="ECO:0007669"/>
    <property type="project" value="UniProtKB-KW"/>
</dbReference>
<gene>
    <name evidence="4" type="ORF">D1866_02590</name>
    <name evidence="3" type="ORF">GFB69_07055</name>
</gene>
<dbReference type="KEGG" id="aamb:D1866_02590"/>
<dbReference type="NCBIfam" id="NF040570">
    <property type="entry name" value="guided_TnpB"/>
    <property type="match status" value="1"/>
</dbReference>
<dbReference type="EMBL" id="CP045482">
    <property type="protein sequence ID" value="QGR21035.1"/>
    <property type="molecule type" value="Genomic_DNA"/>
</dbReference>
<evidence type="ECO:0000313" key="5">
    <source>
        <dbReference type="Proteomes" id="UP000426328"/>
    </source>
</evidence>
<evidence type="ECO:0000256" key="1">
    <source>
        <dbReference type="ARBA" id="ARBA00023125"/>
    </source>
</evidence>
<dbReference type="EMBL" id="WHYS01000001">
    <property type="protein sequence ID" value="MQL55503.1"/>
    <property type="molecule type" value="Genomic_DNA"/>
</dbReference>
<dbReference type="Pfam" id="PF07282">
    <property type="entry name" value="Cas12f1-like_TNB"/>
    <property type="match status" value="1"/>
</dbReference>
<reference evidence="4 5" key="2">
    <citation type="submission" date="2019-10" db="EMBL/GenBank/DDBJ databases">
        <title>Genome Sequences from Six Type Strain Members of the Archaeal Family Sulfolobaceae: Acidianus ambivalens, Acidianus infernus, Metallosphaera prunae, Stygiolobus azoricus, Sulfolobus metallicus, and Sulfurisphaera ohwakuensis.</title>
        <authorList>
            <person name="Counts J.A."/>
            <person name="Kelly R.M."/>
        </authorList>
    </citation>
    <scope>NUCLEOTIDE SEQUENCE [LARGE SCALE GENOMIC DNA]</scope>
    <source>
        <strain evidence="4 5">LEI 10</strain>
    </source>
</reference>
<reference evidence="3 6" key="1">
    <citation type="submission" date="2019-10" db="EMBL/GenBank/DDBJ databases">
        <title>Comparative genomics of sulfur disproportionating microorganisms.</title>
        <authorList>
            <person name="Ward L.M."/>
            <person name="Bertran E."/>
            <person name="Johnston D."/>
        </authorList>
    </citation>
    <scope>NUCLEOTIDE SEQUENCE [LARGE SCALE GENOMIC DNA]</scope>
    <source>
        <strain evidence="3 6">DSM 3772</strain>
    </source>
</reference>
<evidence type="ECO:0000313" key="6">
    <source>
        <dbReference type="Proteomes" id="UP000474054"/>
    </source>
</evidence>
<organism evidence="4 5">
    <name type="scientific">Acidianus ambivalens</name>
    <name type="common">Desulfurolobus ambivalens</name>
    <dbReference type="NCBI Taxonomy" id="2283"/>
    <lineage>
        <taxon>Archaea</taxon>
        <taxon>Thermoproteota</taxon>
        <taxon>Thermoprotei</taxon>
        <taxon>Sulfolobales</taxon>
        <taxon>Sulfolobaceae</taxon>
        <taxon>Acidianus</taxon>
    </lineage>
</organism>
<keyword evidence="5" id="KW-1185">Reference proteome</keyword>
<dbReference type="NCBIfam" id="TIGR01766">
    <property type="entry name" value="IS200/IS605 family accessory protein TnpB-like domain"/>
    <property type="match status" value="1"/>
</dbReference>
<dbReference type="RefSeq" id="WP_152941266.1">
    <property type="nucleotide sequence ID" value="NZ_CP045482.1"/>
</dbReference>
<dbReference type="GeneID" id="42778591"/>
<dbReference type="InterPro" id="IPR010095">
    <property type="entry name" value="Cas12f1-like_TNB"/>
</dbReference>
<evidence type="ECO:0000313" key="3">
    <source>
        <dbReference type="EMBL" id="MQL55503.1"/>
    </source>
</evidence>
<proteinExistence type="predicted"/>
<dbReference type="AlphaFoldDB" id="A0A650CTI1"/>
<name>A0A650CTI1_ACIAM</name>
<accession>A0A650CTI1</accession>
<dbReference type="Proteomes" id="UP000474054">
    <property type="component" value="Unassembled WGS sequence"/>
</dbReference>
<dbReference type="Proteomes" id="UP000426328">
    <property type="component" value="Chromosome"/>
</dbReference>
<evidence type="ECO:0000259" key="2">
    <source>
        <dbReference type="Pfam" id="PF07282"/>
    </source>
</evidence>
<protein>
    <submittedName>
        <fullName evidence="4">IS200/IS605 family element transposase accessory protein TnpB</fullName>
    </submittedName>
</protein>
<feature type="domain" description="Cas12f1-like TNB" evidence="2">
    <location>
        <begin position="298"/>
        <end position="361"/>
    </location>
</feature>
<sequence>MARRGNKAIRATVSMKIALSDSLLALVNNYVKALRFTLFWLKENVPNPNEKGVLSKVHEELYTRLREEYNLPSKVAEDCYRDALSIYKGWYNNPKKGRFPRVYKPTVWLTPKASYSVNFERMTVRIASVGELQILGYSRNLKEYLSWKMKESRLVIKDGKAFLKVVFEKQLEKVKPKESVAVDINMADIVVGKDDRNYVRIPTRLEEVHHWKSLAENLQKKYPRRWRENKRILYRVRSFHQKAKRVMEDFARKVGKWVVEIARDFGANVVKLESLKNLIKNIDRLPGEFRDKLYLMQYRRLQYWIVWQAKKRGMIVEFVNPSYSSISCPKCGRRMVEVSHRWFRCSCGYENDRDVIAVVNLNGRGSLSLSTAPQMRDVRANR</sequence>